<dbReference type="RefSeq" id="WP_221251417.1">
    <property type="nucleotide sequence ID" value="NZ_AP024355.1"/>
</dbReference>
<feature type="domain" description="PAS" evidence="6">
    <location>
        <begin position="2"/>
        <end position="49"/>
    </location>
</feature>
<dbReference type="InterPro" id="IPR025662">
    <property type="entry name" value="Sigma_54_int_dom_ATP-bd_1"/>
</dbReference>
<dbReference type="Gene3D" id="3.40.50.300">
    <property type="entry name" value="P-loop containing nucleotide triphosphate hydrolases"/>
    <property type="match status" value="1"/>
</dbReference>
<dbReference type="Gene3D" id="3.30.450.20">
    <property type="entry name" value="PAS domain"/>
    <property type="match status" value="1"/>
</dbReference>
<dbReference type="PROSITE" id="PS00675">
    <property type="entry name" value="SIGMA54_INTERACT_1"/>
    <property type="match status" value="1"/>
</dbReference>
<keyword evidence="3" id="KW-0067">ATP-binding</keyword>
<dbReference type="Pfam" id="PF00158">
    <property type="entry name" value="Sigma54_activat"/>
    <property type="match status" value="1"/>
</dbReference>
<dbReference type="InterPro" id="IPR027417">
    <property type="entry name" value="P-loop_NTPase"/>
</dbReference>
<evidence type="ECO:0000256" key="3">
    <source>
        <dbReference type="ARBA" id="ARBA00022840"/>
    </source>
</evidence>
<dbReference type="PANTHER" id="PTHR32071:SF57">
    <property type="entry name" value="C4-DICARBOXYLATE TRANSPORT TRANSCRIPTIONAL REGULATORY PROTEIN DCTD"/>
    <property type="match status" value="1"/>
</dbReference>
<dbReference type="NCBIfam" id="TIGR00229">
    <property type="entry name" value="sensory_box"/>
    <property type="match status" value="1"/>
</dbReference>
<keyword evidence="2" id="KW-0058">Aromatic hydrocarbons catabolism</keyword>
<evidence type="ECO:0000259" key="6">
    <source>
        <dbReference type="PROSITE" id="PS50112"/>
    </source>
</evidence>
<evidence type="ECO:0000259" key="5">
    <source>
        <dbReference type="PROSITE" id="PS50045"/>
    </source>
</evidence>
<dbReference type="InterPro" id="IPR003593">
    <property type="entry name" value="AAA+_ATPase"/>
</dbReference>
<dbReference type="SMART" id="SM00091">
    <property type="entry name" value="PAS"/>
    <property type="match status" value="1"/>
</dbReference>
<evidence type="ECO:0000256" key="4">
    <source>
        <dbReference type="ARBA" id="ARBA00029500"/>
    </source>
</evidence>
<dbReference type="Pfam" id="PF18024">
    <property type="entry name" value="HTH_50"/>
    <property type="match status" value="1"/>
</dbReference>
<evidence type="ECO:0000256" key="1">
    <source>
        <dbReference type="ARBA" id="ARBA00022741"/>
    </source>
</evidence>
<dbReference type="PANTHER" id="PTHR32071">
    <property type="entry name" value="TRANSCRIPTIONAL REGULATORY PROTEIN"/>
    <property type="match status" value="1"/>
</dbReference>
<dbReference type="Pfam" id="PF00989">
    <property type="entry name" value="PAS"/>
    <property type="match status" value="1"/>
</dbReference>
<dbReference type="InterPro" id="IPR002078">
    <property type="entry name" value="Sigma_54_int"/>
</dbReference>
<dbReference type="Gene3D" id="1.10.8.60">
    <property type="match status" value="1"/>
</dbReference>
<dbReference type="InterPro" id="IPR030828">
    <property type="entry name" value="HTH_TyrR"/>
</dbReference>
<dbReference type="PROSITE" id="PS50112">
    <property type="entry name" value="PAS"/>
    <property type="match status" value="1"/>
</dbReference>
<dbReference type="SMART" id="SM00382">
    <property type="entry name" value="AAA"/>
    <property type="match status" value="1"/>
</dbReference>
<dbReference type="CDD" id="cd00130">
    <property type="entry name" value="PAS"/>
    <property type="match status" value="1"/>
</dbReference>
<keyword evidence="1" id="KW-0547">Nucleotide-binding</keyword>
<evidence type="ECO:0000313" key="7">
    <source>
        <dbReference type="EMBL" id="BCR03984.1"/>
    </source>
</evidence>
<dbReference type="InterPro" id="IPR058031">
    <property type="entry name" value="AAA_lid_NorR"/>
</dbReference>
<feature type="domain" description="Sigma-54 factor interaction" evidence="5">
    <location>
        <begin position="133"/>
        <end position="362"/>
    </location>
</feature>
<dbReference type="EMBL" id="AP024355">
    <property type="protein sequence ID" value="BCR03984.1"/>
    <property type="molecule type" value="Genomic_DNA"/>
</dbReference>
<dbReference type="Gene3D" id="1.10.10.60">
    <property type="entry name" value="Homeodomain-like"/>
    <property type="match status" value="1"/>
</dbReference>
<dbReference type="PROSITE" id="PS50045">
    <property type="entry name" value="SIGMA54_INTERACT_4"/>
    <property type="match status" value="1"/>
</dbReference>
<sequence length="441" mass="48926">MDRELLEIVFDNVDNGIYLTDGNGVTIRVNRTFEEMSGIRNEELAGKSLRQLVAEGYFTGSASLLVLERRAPATVTYSTRTNRKLLVKGKPIFGADGEIRYVVNTIWDLTVVDYNREVDSDTARDQLLVEEDVIACSAPMMQVIDLALRVAGTDSTILLTGESGVGKSLVARMIHRTSERKAGPLMHINCAAIPESLIESELFGYEPGAFTGADRKGKRGLFEMAEGGTVFLDEISELPLHLQSKLLGVIQDKAFFRVGGRQLRSVDVRLVAATNKDLARMVAEGRFREDLYYRLNVVPLYIPPLRERCEDIPPLVGYFLERFNRKYRKYKRFSAKLMAALERLPWRGNIRELENFVERAVVTSSADEVALEVLPMGGTKGGLAEGMALKGALAEFEKQILLEAESRYRTTRGVAAALGISQASAARKLKQIKENGGLLDG</sequence>
<dbReference type="PROSITE" id="PS00676">
    <property type="entry name" value="SIGMA54_INTERACT_2"/>
    <property type="match status" value="1"/>
</dbReference>
<dbReference type="InterPro" id="IPR025943">
    <property type="entry name" value="Sigma_54_int_dom_ATP-bd_2"/>
</dbReference>
<dbReference type="Pfam" id="PF25601">
    <property type="entry name" value="AAA_lid_14"/>
    <property type="match status" value="1"/>
</dbReference>
<protein>
    <recommendedName>
        <fullName evidence="4">HTH-type transcriptional regulatory protein TyrR</fullName>
    </recommendedName>
</protein>
<dbReference type="InterPro" id="IPR000014">
    <property type="entry name" value="PAS"/>
</dbReference>
<gene>
    <name evidence="7" type="ORF">DESUT3_10530</name>
</gene>
<dbReference type="SUPFAM" id="SSF52540">
    <property type="entry name" value="P-loop containing nucleoside triphosphate hydrolases"/>
    <property type="match status" value="1"/>
</dbReference>
<dbReference type="InterPro" id="IPR013767">
    <property type="entry name" value="PAS_fold"/>
</dbReference>
<accession>A0ABM8HU17</accession>
<reference evidence="7 8" key="1">
    <citation type="journal article" date="2016" name="C (Basel)">
        <title>Selective Growth of and Electricity Production by Marine Exoelectrogenic Bacteria in Self-Aggregated Hydrogel of Microbially Reduced Graphene Oxide.</title>
        <authorList>
            <person name="Yoshida N."/>
            <person name="Goto Y."/>
            <person name="Miyata Y."/>
        </authorList>
    </citation>
    <scope>NUCLEOTIDE SEQUENCE [LARGE SCALE GENOMIC DNA]</scope>
    <source>
        <strain evidence="7 8">NIT-T3</strain>
    </source>
</reference>
<organism evidence="7 8">
    <name type="scientific">Desulfuromonas versatilis</name>
    <dbReference type="NCBI Taxonomy" id="2802975"/>
    <lineage>
        <taxon>Bacteria</taxon>
        <taxon>Pseudomonadati</taxon>
        <taxon>Thermodesulfobacteriota</taxon>
        <taxon>Desulfuromonadia</taxon>
        <taxon>Desulfuromonadales</taxon>
        <taxon>Desulfuromonadaceae</taxon>
        <taxon>Desulfuromonas</taxon>
    </lineage>
</organism>
<dbReference type="InterPro" id="IPR035965">
    <property type="entry name" value="PAS-like_dom_sf"/>
</dbReference>
<dbReference type="Proteomes" id="UP001319827">
    <property type="component" value="Chromosome"/>
</dbReference>
<dbReference type="SUPFAM" id="SSF55785">
    <property type="entry name" value="PYP-like sensor domain (PAS domain)"/>
    <property type="match status" value="1"/>
</dbReference>
<name>A0ABM8HU17_9BACT</name>
<keyword evidence="8" id="KW-1185">Reference proteome</keyword>
<proteinExistence type="predicted"/>
<dbReference type="CDD" id="cd00009">
    <property type="entry name" value="AAA"/>
    <property type="match status" value="1"/>
</dbReference>
<evidence type="ECO:0000256" key="2">
    <source>
        <dbReference type="ARBA" id="ARBA00022797"/>
    </source>
</evidence>
<reference evidence="7 8" key="2">
    <citation type="journal article" date="2021" name="Int. J. Syst. Evol. Microbiol.">
        <title>Isolation and Polyphasic Characterization of Desulfuromonas versatilis sp. Nov., an Electrogenic Bacteria Capable of Versatile Metabolism Isolated from a Graphene Oxide-Reducing Enrichment Culture.</title>
        <authorList>
            <person name="Xie L."/>
            <person name="Yoshida N."/>
            <person name="Ishii S."/>
            <person name="Meng L."/>
        </authorList>
    </citation>
    <scope>NUCLEOTIDE SEQUENCE [LARGE SCALE GENOMIC DNA]</scope>
    <source>
        <strain evidence="7 8">NIT-T3</strain>
    </source>
</reference>
<evidence type="ECO:0000313" key="8">
    <source>
        <dbReference type="Proteomes" id="UP001319827"/>
    </source>
</evidence>